<dbReference type="Proteomes" id="UP000023152">
    <property type="component" value="Unassembled WGS sequence"/>
</dbReference>
<sequence length="303" mass="34589">MQVIRVKDKSGKTHKEHLVSSILSFEDFSNPKLPTLKFLDNRDYHLTFENAIDRERFKDLLARMQKFQEKLTAPSSRQGSVSISKSYQSYQSYQSEVRTVSAHPVGSDMYESLSHLGLGVPERGVEEGNDSPTTWNGIENFALNTSINNNNNNMGAVADGSEYTGETSTQVVYLIQYTSWGQLKTRTMIIHVIEKMVRLFGEKRKCTHEMSVTMIATIEVINRVVLELVFTQKIKPMKITFQSNNDLWYFVEQIRFLNPKVLVQRPKSLPLNRQISQPTPHIAVTTEDAKGSSSDHYRHSVPD</sequence>
<reference evidence="1 2" key="1">
    <citation type="journal article" date="2013" name="Curr. Biol.">
        <title>The Genome of the Foraminiferan Reticulomyxa filosa.</title>
        <authorList>
            <person name="Glockner G."/>
            <person name="Hulsmann N."/>
            <person name="Schleicher M."/>
            <person name="Noegel A.A."/>
            <person name="Eichinger L."/>
            <person name="Gallinger C."/>
            <person name="Pawlowski J."/>
            <person name="Sierra R."/>
            <person name="Euteneuer U."/>
            <person name="Pillet L."/>
            <person name="Moustafa A."/>
            <person name="Platzer M."/>
            <person name="Groth M."/>
            <person name="Szafranski K."/>
            <person name="Schliwa M."/>
        </authorList>
    </citation>
    <scope>NUCLEOTIDE SEQUENCE [LARGE SCALE GENOMIC DNA]</scope>
</reference>
<comment type="caution">
    <text evidence="1">The sequence shown here is derived from an EMBL/GenBank/DDBJ whole genome shotgun (WGS) entry which is preliminary data.</text>
</comment>
<keyword evidence="2" id="KW-1185">Reference proteome</keyword>
<dbReference type="AlphaFoldDB" id="X6N013"/>
<dbReference type="EMBL" id="ASPP01014066">
    <property type="protein sequence ID" value="ETO19079.1"/>
    <property type="molecule type" value="Genomic_DNA"/>
</dbReference>
<evidence type="ECO:0000313" key="2">
    <source>
        <dbReference type="Proteomes" id="UP000023152"/>
    </source>
</evidence>
<organism evidence="1 2">
    <name type="scientific">Reticulomyxa filosa</name>
    <dbReference type="NCBI Taxonomy" id="46433"/>
    <lineage>
        <taxon>Eukaryota</taxon>
        <taxon>Sar</taxon>
        <taxon>Rhizaria</taxon>
        <taxon>Retaria</taxon>
        <taxon>Foraminifera</taxon>
        <taxon>Monothalamids</taxon>
        <taxon>Reticulomyxidae</taxon>
        <taxon>Reticulomyxa</taxon>
    </lineage>
</organism>
<proteinExistence type="predicted"/>
<gene>
    <name evidence="1" type="ORF">RFI_18159</name>
</gene>
<protein>
    <submittedName>
        <fullName evidence="1">Uncharacterized protein</fullName>
    </submittedName>
</protein>
<accession>X6N013</accession>
<evidence type="ECO:0000313" key="1">
    <source>
        <dbReference type="EMBL" id="ETO19079.1"/>
    </source>
</evidence>
<name>X6N013_RETFI</name>
<feature type="non-terminal residue" evidence="1">
    <location>
        <position position="303"/>
    </location>
</feature>